<feature type="region of interest" description="Disordered" evidence="1">
    <location>
        <begin position="181"/>
        <end position="205"/>
    </location>
</feature>
<reference evidence="2" key="1">
    <citation type="submission" date="2021-03" db="EMBL/GenBank/DDBJ databases">
        <authorList>
            <consortium name="Genoscope - CEA"/>
            <person name="William W."/>
        </authorList>
    </citation>
    <scope>NUCLEOTIDE SEQUENCE</scope>
    <source>
        <strain evidence="2">Doubled-haploid Pahang</strain>
    </source>
</reference>
<gene>
    <name evidence="2" type="ORF">GSMUA_149710.1</name>
</gene>
<evidence type="ECO:0000313" key="3">
    <source>
        <dbReference type="EnsemblPlants" id="Ma06_p03520.1"/>
    </source>
</evidence>
<evidence type="ECO:0000313" key="2">
    <source>
        <dbReference type="EMBL" id="CAG1845176.1"/>
    </source>
</evidence>
<dbReference type="Proteomes" id="UP000012960">
    <property type="component" value="Unplaced"/>
</dbReference>
<proteinExistence type="predicted"/>
<evidence type="ECO:0000313" key="4">
    <source>
        <dbReference type="Proteomes" id="UP000012960"/>
    </source>
</evidence>
<dbReference type="EnsemblPlants" id="Ma06_t03520.1">
    <property type="protein sequence ID" value="Ma06_p03520.1"/>
    <property type="gene ID" value="Ma06_g03520"/>
</dbReference>
<name>A0A804JC85_MUSAM</name>
<protein>
    <submittedName>
        <fullName evidence="2">(wild Malaysian banana) hypothetical protein</fullName>
    </submittedName>
</protein>
<dbReference type="EMBL" id="HG996471">
    <property type="protein sequence ID" value="CAG1845176.1"/>
    <property type="molecule type" value="Genomic_DNA"/>
</dbReference>
<accession>A0A804JC85</accession>
<reference evidence="3" key="2">
    <citation type="submission" date="2021-05" db="UniProtKB">
        <authorList>
            <consortium name="EnsemblPlants"/>
        </authorList>
    </citation>
    <scope>IDENTIFICATION</scope>
    <source>
        <strain evidence="3">subsp. malaccensis</strain>
    </source>
</reference>
<sequence>MLQRTLISENKTGAGPASQNLQKIGSEEPENGLEAMKAAREGILEGGGERRGALETEQEGKRQQSIIHVRLDHCRCIVVHIKFIGLKIEGRFKDNEGTSQKSQNIQHTSRSVFLPMPNCSCSGPIKAQAKLEEGLLAVLPASLHHLHRKRAKLRGWVTMVCPKMVRYPNLEVEVDPFADLPKDQDVPMDNEVLFDNSPKLSPPAS</sequence>
<organism evidence="3 4">
    <name type="scientific">Musa acuminata subsp. malaccensis</name>
    <name type="common">Wild banana</name>
    <name type="synonym">Musa malaccensis</name>
    <dbReference type="NCBI Taxonomy" id="214687"/>
    <lineage>
        <taxon>Eukaryota</taxon>
        <taxon>Viridiplantae</taxon>
        <taxon>Streptophyta</taxon>
        <taxon>Embryophyta</taxon>
        <taxon>Tracheophyta</taxon>
        <taxon>Spermatophyta</taxon>
        <taxon>Magnoliopsida</taxon>
        <taxon>Liliopsida</taxon>
        <taxon>Zingiberales</taxon>
        <taxon>Musaceae</taxon>
        <taxon>Musa</taxon>
    </lineage>
</organism>
<evidence type="ECO:0000256" key="1">
    <source>
        <dbReference type="SAM" id="MobiDB-lite"/>
    </source>
</evidence>
<dbReference type="InParanoid" id="A0A804JC85"/>
<feature type="region of interest" description="Disordered" evidence="1">
    <location>
        <begin position="1"/>
        <end position="24"/>
    </location>
</feature>
<dbReference type="AlphaFoldDB" id="A0A804JC85"/>
<keyword evidence="4" id="KW-1185">Reference proteome</keyword>
<feature type="compositionally biased region" description="Polar residues" evidence="1">
    <location>
        <begin position="1"/>
        <end position="23"/>
    </location>
</feature>
<dbReference type="Gramene" id="Ma06_t03520.1">
    <property type="protein sequence ID" value="Ma06_p03520.1"/>
    <property type="gene ID" value="Ma06_g03520"/>
</dbReference>